<feature type="transmembrane region" description="Helical" evidence="2">
    <location>
        <begin position="133"/>
        <end position="160"/>
    </location>
</feature>
<evidence type="ECO:0000256" key="2">
    <source>
        <dbReference type="SAM" id="Phobius"/>
    </source>
</evidence>
<protein>
    <submittedName>
        <fullName evidence="3">EF-hand domain pair</fullName>
    </submittedName>
</protein>
<dbReference type="EMBL" id="PKPP01026300">
    <property type="protein sequence ID" value="PWA30581.1"/>
    <property type="molecule type" value="Genomic_DNA"/>
</dbReference>
<dbReference type="OrthoDB" id="26525at2759"/>
<dbReference type="STRING" id="35608.A0A2U1KAL6"/>
<accession>A0A2U1KAL6</accession>
<sequence length="168" mass="18436">MKSSSATLSGYQKKVSDSSATSEVAPEIATEVAPEAVPKATTVVVTVTKIEETVKFYIPELEEKETRTKHKKGNKQPTLGLTEFAEGASVTCEPQYGFLPCTSELWGHLFLIVVYQYLMSIGQSYISNGSDKFFGLIGPGIFGASLFHILANFPMLFLILGKLHFFPF</sequence>
<feature type="compositionally biased region" description="Polar residues" evidence="1">
    <location>
        <begin position="1"/>
        <end position="10"/>
    </location>
</feature>
<evidence type="ECO:0000313" key="3">
    <source>
        <dbReference type="EMBL" id="PWA30581.1"/>
    </source>
</evidence>
<dbReference type="AlphaFoldDB" id="A0A2U1KAL6"/>
<keyword evidence="2" id="KW-0472">Membrane</keyword>
<reference evidence="3 4" key="1">
    <citation type="journal article" date="2018" name="Mol. Plant">
        <title>The genome of Artemisia annua provides insight into the evolution of Asteraceae family and artemisinin biosynthesis.</title>
        <authorList>
            <person name="Shen Q."/>
            <person name="Zhang L."/>
            <person name="Liao Z."/>
            <person name="Wang S."/>
            <person name="Yan T."/>
            <person name="Shi P."/>
            <person name="Liu M."/>
            <person name="Fu X."/>
            <person name="Pan Q."/>
            <person name="Wang Y."/>
            <person name="Lv Z."/>
            <person name="Lu X."/>
            <person name="Zhang F."/>
            <person name="Jiang W."/>
            <person name="Ma Y."/>
            <person name="Chen M."/>
            <person name="Hao X."/>
            <person name="Li L."/>
            <person name="Tang Y."/>
            <person name="Lv G."/>
            <person name="Zhou Y."/>
            <person name="Sun X."/>
            <person name="Brodelius P.E."/>
            <person name="Rose J.K.C."/>
            <person name="Tang K."/>
        </authorList>
    </citation>
    <scope>NUCLEOTIDE SEQUENCE [LARGE SCALE GENOMIC DNA]</scope>
    <source>
        <strain evidence="4">cv. Huhao1</strain>
        <tissue evidence="3">Leaf</tissue>
    </source>
</reference>
<organism evidence="3 4">
    <name type="scientific">Artemisia annua</name>
    <name type="common">Sweet wormwood</name>
    <dbReference type="NCBI Taxonomy" id="35608"/>
    <lineage>
        <taxon>Eukaryota</taxon>
        <taxon>Viridiplantae</taxon>
        <taxon>Streptophyta</taxon>
        <taxon>Embryophyta</taxon>
        <taxon>Tracheophyta</taxon>
        <taxon>Spermatophyta</taxon>
        <taxon>Magnoliopsida</taxon>
        <taxon>eudicotyledons</taxon>
        <taxon>Gunneridae</taxon>
        <taxon>Pentapetalae</taxon>
        <taxon>asterids</taxon>
        <taxon>campanulids</taxon>
        <taxon>Asterales</taxon>
        <taxon>Asteraceae</taxon>
        <taxon>Asteroideae</taxon>
        <taxon>Anthemideae</taxon>
        <taxon>Artemisiinae</taxon>
        <taxon>Artemisia</taxon>
    </lineage>
</organism>
<evidence type="ECO:0000313" key="4">
    <source>
        <dbReference type="Proteomes" id="UP000245207"/>
    </source>
</evidence>
<evidence type="ECO:0000256" key="1">
    <source>
        <dbReference type="SAM" id="MobiDB-lite"/>
    </source>
</evidence>
<gene>
    <name evidence="3" type="ORF">CTI12_AA626320</name>
</gene>
<feature type="region of interest" description="Disordered" evidence="1">
    <location>
        <begin position="1"/>
        <end position="27"/>
    </location>
</feature>
<keyword evidence="2" id="KW-1133">Transmembrane helix</keyword>
<feature type="transmembrane region" description="Helical" evidence="2">
    <location>
        <begin position="105"/>
        <end position="126"/>
    </location>
</feature>
<proteinExistence type="predicted"/>
<comment type="caution">
    <text evidence="3">The sequence shown here is derived from an EMBL/GenBank/DDBJ whole genome shotgun (WGS) entry which is preliminary data.</text>
</comment>
<name>A0A2U1KAL6_ARTAN</name>
<keyword evidence="4" id="KW-1185">Reference proteome</keyword>
<keyword evidence="2" id="KW-0812">Transmembrane</keyword>
<dbReference type="Proteomes" id="UP000245207">
    <property type="component" value="Unassembled WGS sequence"/>
</dbReference>